<comment type="caution">
    <text evidence="3">The sequence shown here is derived from an EMBL/GenBank/DDBJ whole genome shotgun (WGS) entry which is preliminary data.</text>
</comment>
<dbReference type="GO" id="GO:0000160">
    <property type="term" value="P:phosphorelay signal transduction system"/>
    <property type="evidence" value="ECO:0007669"/>
    <property type="project" value="InterPro"/>
</dbReference>
<dbReference type="Proteomes" id="UP000634668">
    <property type="component" value="Unassembled WGS sequence"/>
</dbReference>
<reference evidence="3" key="2">
    <citation type="submission" date="2020-09" db="EMBL/GenBank/DDBJ databases">
        <authorList>
            <person name="Sun Q."/>
            <person name="Kim S."/>
        </authorList>
    </citation>
    <scope>NUCLEOTIDE SEQUENCE</scope>
    <source>
        <strain evidence="3">KCTC 12113</strain>
    </source>
</reference>
<keyword evidence="4" id="KW-1185">Reference proteome</keyword>
<evidence type="ECO:0000256" key="1">
    <source>
        <dbReference type="PROSITE-ProRule" id="PRU00169"/>
    </source>
</evidence>
<evidence type="ECO:0000259" key="2">
    <source>
        <dbReference type="PROSITE" id="PS50110"/>
    </source>
</evidence>
<name>A0A918IMQ5_9FLAO</name>
<proteinExistence type="predicted"/>
<feature type="modified residue" description="4-aspartylphosphate" evidence="1">
    <location>
        <position position="63"/>
    </location>
</feature>
<reference evidence="3" key="1">
    <citation type="journal article" date="2014" name="Int. J. Syst. Evol. Microbiol.">
        <title>Complete genome sequence of Corynebacterium casei LMG S-19264T (=DSM 44701T), isolated from a smear-ripened cheese.</title>
        <authorList>
            <consortium name="US DOE Joint Genome Institute (JGI-PGF)"/>
            <person name="Walter F."/>
            <person name="Albersmeier A."/>
            <person name="Kalinowski J."/>
            <person name="Ruckert C."/>
        </authorList>
    </citation>
    <scope>NUCLEOTIDE SEQUENCE</scope>
    <source>
        <strain evidence="3">KCTC 12113</strain>
    </source>
</reference>
<dbReference type="SMART" id="SM00448">
    <property type="entry name" value="REC"/>
    <property type="match status" value="1"/>
</dbReference>
<dbReference type="InterPro" id="IPR001789">
    <property type="entry name" value="Sig_transdc_resp-reg_receiver"/>
</dbReference>
<dbReference type="Pfam" id="PF00072">
    <property type="entry name" value="Response_reg"/>
    <property type="match status" value="1"/>
</dbReference>
<protein>
    <submittedName>
        <fullName evidence="3">Response regulator</fullName>
    </submittedName>
</protein>
<dbReference type="PROSITE" id="PS50110">
    <property type="entry name" value="RESPONSE_REGULATORY"/>
    <property type="match status" value="1"/>
</dbReference>
<dbReference type="PANTHER" id="PTHR44520:SF2">
    <property type="entry name" value="RESPONSE REGULATOR RCP1"/>
    <property type="match status" value="1"/>
</dbReference>
<dbReference type="InterPro" id="IPR011006">
    <property type="entry name" value="CheY-like_superfamily"/>
</dbReference>
<keyword evidence="1" id="KW-0597">Phosphoprotein</keyword>
<dbReference type="InterPro" id="IPR052893">
    <property type="entry name" value="TCS_response_regulator"/>
</dbReference>
<dbReference type="Gene3D" id="3.40.50.2300">
    <property type="match status" value="1"/>
</dbReference>
<dbReference type="AlphaFoldDB" id="A0A918IMQ5"/>
<dbReference type="SUPFAM" id="SSF52172">
    <property type="entry name" value="CheY-like"/>
    <property type="match status" value="1"/>
</dbReference>
<gene>
    <name evidence="3" type="ORF">GCM10007383_03520</name>
</gene>
<accession>A0A918IMQ5</accession>
<dbReference type="PANTHER" id="PTHR44520">
    <property type="entry name" value="RESPONSE REGULATOR RCP1-RELATED"/>
    <property type="match status" value="1"/>
</dbReference>
<dbReference type="RefSeq" id="WP_026813522.1">
    <property type="nucleotide sequence ID" value="NZ_BMWP01000002.1"/>
</dbReference>
<evidence type="ECO:0000313" key="3">
    <source>
        <dbReference type="EMBL" id="GGW22916.1"/>
    </source>
</evidence>
<sequence length="136" mass="15636">MRKINSIFIVDDDPITVYGIKKILKSVVNCEEVLDFQNGKKAIDHLQALILEKKEFPDIIFLDINMPIMDGWEFLDEFIKFPIAKSVNINIVSSSIDQNDIDKTDSYKPGTHHRILFNSKPIRKEEITEITNAVTT</sequence>
<dbReference type="EMBL" id="BMWP01000002">
    <property type="protein sequence ID" value="GGW22916.1"/>
    <property type="molecule type" value="Genomic_DNA"/>
</dbReference>
<organism evidence="3 4">
    <name type="scientific">Arenibacter certesii</name>
    <dbReference type="NCBI Taxonomy" id="228955"/>
    <lineage>
        <taxon>Bacteria</taxon>
        <taxon>Pseudomonadati</taxon>
        <taxon>Bacteroidota</taxon>
        <taxon>Flavobacteriia</taxon>
        <taxon>Flavobacteriales</taxon>
        <taxon>Flavobacteriaceae</taxon>
        <taxon>Arenibacter</taxon>
    </lineage>
</organism>
<evidence type="ECO:0000313" key="4">
    <source>
        <dbReference type="Proteomes" id="UP000634668"/>
    </source>
</evidence>
<feature type="domain" description="Response regulatory" evidence="2">
    <location>
        <begin position="6"/>
        <end position="135"/>
    </location>
</feature>